<gene>
    <name evidence="4" type="ORF">PBRASI_LOCUS285</name>
</gene>
<dbReference type="Pfam" id="PF02179">
    <property type="entry name" value="BAG"/>
    <property type="match status" value="1"/>
</dbReference>
<dbReference type="InterPro" id="IPR019954">
    <property type="entry name" value="Ubiquitin_CS"/>
</dbReference>
<comment type="caution">
    <text evidence="4">The sequence shown here is derived from an EMBL/GenBank/DDBJ whole genome shotgun (WGS) entry which is preliminary data.</text>
</comment>
<dbReference type="Gene3D" id="3.10.20.90">
    <property type="entry name" value="Phosphatidylinositol 3-kinase Catalytic Subunit, Chain A, domain 1"/>
    <property type="match status" value="1"/>
</dbReference>
<dbReference type="PROSITE" id="PS50053">
    <property type="entry name" value="UBIQUITIN_2"/>
    <property type="match status" value="1"/>
</dbReference>
<sequence>MTKQITDLPLLLIFPVNMFTSFPFLSSNPLNLYFKDTPSAPEIVIIWGREKLYLDFENEGPGSLQETTLRQLKERIKKMTGVPVNGQKLLISGAIMKDDTATLSSFGLHPSSKIMLMGTKPNSKDLSQTTAGSAEEHALLSRISQSIENTRSLLIPQIQSFELSVDSYLSSDKQDEKVLAKLTDTHHYLVETLMQALLALDGVVCPPEFETARMRRREAVKFTQELIDRVDAVRETLDVTGKGV</sequence>
<keyword evidence="5" id="KW-1185">Reference proteome</keyword>
<protein>
    <submittedName>
        <fullName evidence="4">10508_t:CDS:1</fullName>
    </submittedName>
</protein>
<dbReference type="Pfam" id="PF00240">
    <property type="entry name" value="ubiquitin"/>
    <property type="match status" value="1"/>
</dbReference>
<dbReference type="InterPro" id="IPR029071">
    <property type="entry name" value="Ubiquitin-like_domsf"/>
</dbReference>
<dbReference type="GO" id="GO:0005634">
    <property type="term" value="C:nucleus"/>
    <property type="evidence" value="ECO:0007669"/>
    <property type="project" value="TreeGrafter"/>
</dbReference>
<evidence type="ECO:0000313" key="5">
    <source>
        <dbReference type="Proteomes" id="UP000789739"/>
    </source>
</evidence>
<evidence type="ECO:0000256" key="1">
    <source>
        <dbReference type="ARBA" id="ARBA00023186"/>
    </source>
</evidence>
<feature type="domain" description="BAG" evidence="3">
    <location>
        <begin position="181"/>
        <end position="234"/>
    </location>
</feature>
<dbReference type="InterPro" id="IPR003103">
    <property type="entry name" value="BAG_domain"/>
</dbReference>
<evidence type="ECO:0000259" key="2">
    <source>
        <dbReference type="PROSITE" id="PS50053"/>
    </source>
</evidence>
<organism evidence="4 5">
    <name type="scientific">Paraglomus brasilianum</name>
    <dbReference type="NCBI Taxonomy" id="144538"/>
    <lineage>
        <taxon>Eukaryota</taxon>
        <taxon>Fungi</taxon>
        <taxon>Fungi incertae sedis</taxon>
        <taxon>Mucoromycota</taxon>
        <taxon>Glomeromycotina</taxon>
        <taxon>Glomeromycetes</taxon>
        <taxon>Paraglomerales</taxon>
        <taxon>Paraglomeraceae</taxon>
        <taxon>Paraglomus</taxon>
    </lineage>
</organism>
<dbReference type="GO" id="GO:0005829">
    <property type="term" value="C:cytosol"/>
    <property type="evidence" value="ECO:0007669"/>
    <property type="project" value="TreeGrafter"/>
</dbReference>
<dbReference type="Proteomes" id="UP000789739">
    <property type="component" value="Unassembled WGS sequence"/>
</dbReference>
<dbReference type="PANTHER" id="PTHR12329:SF16">
    <property type="entry name" value="BAG FAMILY MOLECULAR CHAPERONE REGULATOR 1"/>
    <property type="match status" value="1"/>
</dbReference>
<name>A0A9N8VMD9_9GLOM</name>
<dbReference type="InterPro" id="IPR036533">
    <property type="entry name" value="BAG_dom_sf"/>
</dbReference>
<accession>A0A9N8VMD9</accession>
<proteinExistence type="predicted"/>
<dbReference type="SUPFAM" id="SSF54236">
    <property type="entry name" value="Ubiquitin-like"/>
    <property type="match status" value="1"/>
</dbReference>
<dbReference type="GO" id="GO:0000774">
    <property type="term" value="F:adenyl-nucleotide exchange factor activity"/>
    <property type="evidence" value="ECO:0007669"/>
    <property type="project" value="TreeGrafter"/>
</dbReference>
<dbReference type="SUPFAM" id="SSF63491">
    <property type="entry name" value="BAG domain"/>
    <property type="match status" value="1"/>
</dbReference>
<dbReference type="OrthoDB" id="417450at2759"/>
<evidence type="ECO:0000313" key="4">
    <source>
        <dbReference type="EMBL" id="CAG8455440.1"/>
    </source>
</evidence>
<feature type="domain" description="Ubiquitin-like" evidence="2">
    <location>
        <begin position="66"/>
        <end position="123"/>
    </location>
</feature>
<dbReference type="PANTHER" id="PTHR12329">
    <property type="entry name" value="BCL2-ASSOCIATED ATHANOGENE"/>
    <property type="match status" value="1"/>
</dbReference>
<dbReference type="GO" id="GO:0016020">
    <property type="term" value="C:membrane"/>
    <property type="evidence" value="ECO:0007669"/>
    <property type="project" value="TreeGrafter"/>
</dbReference>
<dbReference type="InterPro" id="IPR039773">
    <property type="entry name" value="BAG_chaperone_regulator"/>
</dbReference>
<evidence type="ECO:0000259" key="3">
    <source>
        <dbReference type="PROSITE" id="PS51035"/>
    </source>
</evidence>
<dbReference type="PROSITE" id="PS51035">
    <property type="entry name" value="BAG"/>
    <property type="match status" value="1"/>
</dbReference>
<dbReference type="GO" id="GO:0051087">
    <property type="term" value="F:protein-folding chaperone binding"/>
    <property type="evidence" value="ECO:0007669"/>
    <property type="project" value="InterPro"/>
</dbReference>
<reference evidence="4" key="1">
    <citation type="submission" date="2021-06" db="EMBL/GenBank/DDBJ databases">
        <authorList>
            <person name="Kallberg Y."/>
            <person name="Tangrot J."/>
            <person name="Rosling A."/>
        </authorList>
    </citation>
    <scope>NUCLEOTIDE SEQUENCE</scope>
    <source>
        <strain evidence="4">BR232B</strain>
    </source>
</reference>
<dbReference type="Gene3D" id="1.20.58.120">
    <property type="entry name" value="BAG domain"/>
    <property type="match status" value="1"/>
</dbReference>
<dbReference type="GO" id="GO:0050821">
    <property type="term" value="P:protein stabilization"/>
    <property type="evidence" value="ECO:0007669"/>
    <property type="project" value="TreeGrafter"/>
</dbReference>
<dbReference type="SMART" id="SM00213">
    <property type="entry name" value="UBQ"/>
    <property type="match status" value="1"/>
</dbReference>
<dbReference type="InterPro" id="IPR000626">
    <property type="entry name" value="Ubiquitin-like_dom"/>
</dbReference>
<dbReference type="AlphaFoldDB" id="A0A9N8VMD9"/>
<keyword evidence="1" id="KW-0143">Chaperone</keyword>
<dbReference type="EMBL" id="CAJVPI010000013">
    <property type="protein sequence ID" value="CAG8455440.1"/>
    <property type="molecule type" value="Genomic_DNA"/>
</dbReference>
<dbReference type="PROSITE" id="PS00299">
    <property type="entry name" value="UBIQUITIN_1"/>
    <property type="match status" value="1"/>
</dbReference>